<sequence length="65" mass="6973">MTTAIAPTIESPVLVLNQNYQPLNICSARRALVLMGRGKAELIINGRGNVRSASAIFPLPSVVRL</sequence>
<name>A0A381YGS2_9ZZZZ</name>
<evidence type="ECO:0008006" key="2">
    <source>
        <dbReference type="Google" id="ProtNLM"/>
    </source>
</evidence>
<dbReference type="AlphaFoldDB" id="A0A381YGS2"/>
<proteinExistence type="predicted"/>
<reference evidence="1" key="1">
    <citation type="submission" date="2018-05" db="EMBL/GenBank/DDBJ databases">
        <authorList>
            <person name="Lanie J.A."/>
            <person name="Ng W.-L."/>
            <person name="Kazmierczak K.M."/>
            <person name="Andrzejewski T.M."/>
            <person name="Davidsen T.M."/>
            <person name="Wayne K.J."/>
            <person name="Tettelin H."/>
            <person name="Glass J.I."/>
            <person name="Rusch D."/>
            <person name="Podicherti R."/>
            <person name="Tsui H.-C.T."/>
            <person name="Winkler M.E."/>
        </authorList>
    </citation>
    <scope>NUCLEOTIDE SEQUENCE</scope>
</reference>
<dbReference type="EMBL" id="UINC01018182">
    <property type="protein sequence ID" value="SVA76130.1"/>
    <property type="molecule type" value="Genomic_DNA"/>
</dbReference>
<organism evidence="1">
    <name type="scientific">marine metagenome</name>
    <dbReference type="NCBI Taxonomy" id="408172"/>
    <lineage>
        <taxon>unclassified sequences</taxon>
        <taxon>metagenomes</taxon>
        <taxon>ecological metagenomes</taxon>
    </lineage>
</organism>
<accession>A0A381YGS2</accession>
<gene>
    <name evidence="1" type="ORF">METZ01_LOCUS128984</name>
</gene>
<evidence type="ECO:0000313" key="1">
    <source>
        <dbReference type="EMBL" id="SVA76130.1"/>
    </source>
</evidence>
<protein>
    <recommendedName>
        <fullName evidence="2">HNH endonuclease</fullName>
    </recommendedName>
</protein>
<feature type="non-terminal residue" evidence="1">
    <location>
        <position position="65"/>
    </location>
</feature>